<evidence type="ECO:0000256" key="1">
    <source>
        <dbReference type="SAM" id="Phobius"/>
    </source>
</evidence>
<keyword evidence="1" id="KW-0812">Transmembrane</keyword>
<gene>
    <name evidence="2" type="ORF">K503DRAFT_515103</name>
</gene>
<reference evidence="2 3" key="1">
    <citation type="submission" date="2016-06" db="EMBL/GenBank/DDBJ databases">
        <title>Comparative genomics of the ectomycorrhizal sister species Rhizopogon vinicolor and Rhizopogon vesiculosus (Basidiomycota: Boletales) reveals a divergence of the mating type B locus.</title>
        <authorList>
            <consortium name="DOE Joint Genome Institute"/>
            <person name="Mujic A.B."/>
            <person name="Kuo A."/>
            <person name="Tritt A."/>
            <person name="Lipzen A."/>
            <person name="Chen C."/>
            <person name="Johnson J."/>
            <person name="Sharma A."/>
            <person name="Barry K."/>
            <person name="Grigoriev I.V."/>
            <person name="Spatafora J.W."/>
        </authorList>
    </citation>
    <scope>NUCLEOTIDE SEQUENCE [LARGE SCALE GENOMIC DNA]</scope>
    <source>
        <strain evidence="2 3">AM-OR11-026</strain>
    </source>
</reference>
<sequence length="71" mass="8138">MKLEPIRFSAHQYHPNADIDSALLPCIAVNSKNHRPVSGGHRWELRSFVIVVIVIVVVFTKITEKNCRQRT</sequence>
<keyword evidence="1" id="KW-0472">Membrane</keyword>
<accession>A0A1B7MLU2</accession>
<keyword evidence="1" id="KW-1133">Transmembrane helix</keyword>
<feature type="transmembrane region" description="Helical" evidence="1">
    <location>
        <begin position="45"/>
        <end position="63"/>
    </location>
</feature>
<name>A0A1B7MLU2_9AGAM</name>
<dbReference type="EMBL" id="KV448747">
    <property type="protein sequence ID" value="OAX33566.1"/>
    <property type="molecule type" value="Genomic_DNA"/>
</dbReference>
<dbReference type="InParanoid" id="A0A1B7MLU2"/>
<proteinExistence type="predicted"/>
<dbReference type="Proteomes" id="UP000092154">
    <property type="component" value="Unassembled WGS sequence"/>
</dbReference>
<keyword evidence="3" id="KW-1185">Reference proteome</keyword>
<dbReference type="AlphaFoldDB" id="A0A1B7MLU2"/>
<protein>
    <submittedName>
        <fullName evidence="2">Uncharacterized protein</fullName>
    </submittedName>
</protein>
<evidence type="ECO:0000313" key="2">
    <source>
        <dbReference type="EMBL" id="OAX33566.1"/>
    </source>
</evidence>
<evidence type="ECO:0000313" key="3">
    <source>
        <dbReference type="Proteomes" id="UP000092154"/>
    </source>
</evidence>
<organism evidence="2 3">
    <name type="scientific">Rhizopogon vinicolor AM-OR11-026</name>
    <dbReference type="NCBI Taxonomy" id="1314800"/>
    <lineage>
        <taxon>Eukaryota</taxon>
        <taxon>Fungi</taxon>
        <taxon>Dikarya</taxon>
        <taxon>Basidiomycota</taxon>
        <taxon>Agaricomycotina</taxon>
        <taxon>Agaricomycetes</taxon>
        <taxon>Agaricomycetidae</taxon>
        <taxon>Boletales</taxon>
        <taxon>Suillineae</taxon>
        <taxon>Rhizopogonaceae</taxon>
        <taxon>Rhizopogon</taxon>
    </lineage>
</organism>